<feature type="region of interest" description="Disordered" evidence="1">
    <location>
        <begin position="1"/>
        <end position="112"/>
    </location>
</feature>
<evidence type="ECO:0000256" key="1">
    <source>
        <dbReference type="SAM" id="MobiDB-lite"/>
    </source>
</evidence>
<reference evidence="2" key="2">
    <citation type="submission" date="2016-06" db="EMBL/GenBank/DDBJ databases">
        <title>The genome of a short-lived fish provides insights into sex chromosome evolution and the genetic control of aging.</title>
        <authorList>
            <person name="Reichwald K."/>
            <person name="Felder M."/>
            <person name="Petzold A."/>
            <person name="Koch P."/>
            <person name="Groth M."/>
            <person name="Platzer M."/>
        </authorList>
    </citation>
    <scope>NUCLEOTIDE SEQUENCE</scope>
    <source>
        <tissue evidence="2">Brain</tissue>
    </source>
</reference>
<feature type="non-terminal residue" evidence="2">
    <location>
        <position position="1"/>
    </location>
</feature>
<evidence type="ECO:0000313" key="2">
    <source>
        <dbReference type="EMBL" id="SBR95094.1"/>
    </source>
</evidence>
<feature type="non-terminal residue" evidence="2">
    <location>
        <position position="185"/>
    </location>
</feature>
<feature type="compositionally biased region" description="Low complexity" evidence="1">
    <location>
        <begin position="52"/>
        <end position="112"/>
    </location>
</feature>
<organism evidence="2">
    <name type="scientific">Nothobranchius rachovii</name>
    <name type="common">bluefin notho</name>
    <dbReference type="NCBI Taxonomy" id="451742"/>
    <lineage>
        <taxon>Eukaryota</taxon>
        <taxon>Metazoa</taxon>
        <taxon>Chordata</taxon>
        <taxon>Craniata</taxon>
        <taxon>Vertebrata</taxon>
        <taxon>Euteleostomi</taxon>
        <taxon>Actinopterygii</taxon>
        <taxon>Neopterygii</taxon>
        <taxon>Teleostei</taxon>
        <taxon>Neoteleostei</taxon>
        <taxon>Acanthomorphata</taxon>
        <taxon>Ovalentaria</taxon>
        <taxon>Atherinomorphae</taxon>
        <taxon>Cyprinodontiformes</taxon>
        <taxon>Nothobranchiidae</taxon>
        <taxon>Nothobranchius</taxon>
    </lineage>
</organism>
<name>A0A1A8QPT8_9TELE</name>
<proteinExistence type="predicted"/>
<gene>
    <name evidence="2" type="primary">Nfu_g_1_015649</name>
</gene>
<accession>A0A1A8QPT8</accession>
<protein>
    <submittedName>
        <fullName evidence="2">Uncharacterized protein</fullName>
    </submittedName>
</protein>
<reference evidence="2" key="1">
    <citation type="submission" date="2016-05" db="EMBL/GenBank/DDBJ databases">
        <authorList>
            <person name="Lavstsen T."/>
            <person name="Jespersen J.S."/>
        </authorList>
    </citation>
    <scope>NUCLEOTIDE SEQUENCE</scope>
    <source>
        <tissue evidence="2">Brain</tissue>
    </source>
</reference>
<feature type="compositionally biased region" description="Polar residues" evidence="1">
    <location>
        <begin position="33"/>
        <end position="45"/>
    </location>
</feature>
<dbReference type="EMBL" id="HAEI01005855">
    <property type="protein sequence ID" value="SBR95094.1"/>
    <property type="molecule type" value="Transcribed_RNA"/>
</dbReference>
<dbReference type="AlphaFoldDB" id="A0A1A8QPT8"/>
<sequence length="185" mass="18697">HPLPESYYTHTHTHPRDSTSSSRPACPRGSTRGLASSRGSTSSDVSACLRLRQGPAPSRGSGSASGSSQGPAPSHGSGSASGSSRGLAPSRGSGLSSGSSQGLASSRGSTSSDGSACLRLLPRSGPSCGSGSARVQVLVPALFVNGHPELCWLLPPITSFCGLCFPFDLSSSHCFSCRFCVPHPP</sequence>